<dbReference type="GO" id="GO:0004523">
    <property type="term" value="F:RNA-DNA hybrid ribonuclease activity"/>
    <property type="evidence" value="ECO:0007669"/>
    <property type="project" value="InterPro"/>
</dbReference>
<evidence type="ECO:0000313" key="4">
    <source>
        <dbReference type="Proteomes" id="UP000001425"/>
    </source>
</evidence>
<feature type="domain" description="RNase H type-1" evidence="2">
    <location>
        <begin position="19"/>
        <end position="139"/>
    </location>
</feature>
<evidence type="ECO:0000259" key="2">
    <source>
        <dbReference type="Pfam" id="PF13456"/>
    </source>
</evidence>
<name>P73154_SYNY3</name>
<accession>P73154</accession>
<dbReference type="Proteomes" id="UP000001425">
    <property type="component" value="Chromosome"/>
</dbReference>
<keyword evidence="4" id="KW-1185">Reference proteome</keyword>
<dbReference type="EnsemblBacteria" id="BAA17180">
    <property type="protein sequence ID" value="BAA17180"/>
    <property type="gene ID" value="BAA17180"/>
</dbReference>
<sequence>MANSSPPNGTGNSIPILFYAGEALGQKGQGAAVAILLLPTGKRTSVKQLLASATGTEASYRALLIGLQKARQLGIHNIEVKGHNEKVFDQVNGLEEIDQPPLRHLHREVMTVMKQFERVMVEWIPLDQNRPAYQTVQKCLATAARSPKVDGLPRPIAPEIVRLIKLGSQATAKDFQALQGKFDEFSQQSLSTLRRRIPVQVQDRLALEWNGDESQLAEMYRWYLRGLPPDFIVRKFQLEALAPGRQQKLPWEDQLLSQMTPHPGDFTAQKLTDAREHLGHIEFVPPPPPPFFAPLEEGNLLTRQGFSPTEPGLVEPAMASTASDPFATDHGDSYQEGPSEAKDTVPTVDQVQQIVSMIMDLSLGEKTRLVKNLAQLPELSNQFLTAIADRLKPSGN</sequence>
<dbReference type="IntAct" id="P73154">
    <property type="interactions" value="2"/>
</dbReference>
<dbReference type="Pfam" id="PF13456">
    <property type="entry name" value="RVT_3"/>
    <property type="match status" value="1"/>
</dbReference>
<dbReference type="InParanoid" id="P73154"/>
<dbReference type="eggNOG" id="COG0328">
    <property type="taxonomic scope" value="Bacteria"/>
</dbReference>
<dbReference type="PaxDb" id="1148-1652257"/>
<dbReference type="EMBL" id="BA000022">
    <property type="protein sequence ID" value="BAA17180.1"/>
    <property type="molecule type" value="Genomic_DNA"/>
</dbReference>
<dbReference type="STRING" id="1148.gene:10498043"/>
<dbReference type="InterPro" id="IPR002156">
    <property type="entry name" value="RNaseH_domain"/>
</dbReference>
<dbReference type="InterPro" id="IPR012337">
    <property type="entry name" value="RNaseH-like_sf"/>
</dbReference>
<reference evidence="3 4" key="2">
    <citation type="journal article" date="1996" name="DNA Res.">
        <title>Sequence analysis of the genome of the unicellular cyanobacterium Synechocystis sp. strain PCC6803. II. Sequence determination of the entire genome and assignment of potential protein-coding regions.</title>
        <authorList>
            <person name="Kaneko T."/>
            <person name="Sato S."/>
            <person name="Kotani H."/>
            <person name="Tanaka A."/>
            <person name="Asamizu E."/>
            <person name="Nakamura Y."/>
            <person name="Miyajima N."/>
            <person name="Hirosawa M."/>
            <person name="Sugiura M."/>
            <person name="Sasamoto S."/>
            <person name="Kimura T."/>
            <person name="Hosouchi T."/>
            <person name="Matsuno A."/>
            <person name="Muraki A."/>
            <person name="Nakazaki N."/>
            <person name="Naruo K."/>
            <person name="Okumura S."/>
            <person name="Shimpo S."/>
            <person name="Takeuchi C."/>
            <person name="Wada T."/>
            <person name="Watanabe A."/>
            <person name="Yamada M."/>
            <person name="Yasuda M."/>
            <person name="Tabata S."/>
        </authorList>
    </citation>
    <scope>NUCLEOTIDE SEQUENCE [LARGE SCALE GENOMIC DNA]</scope>
    <source>
        <strain evidence="4">ATCC 27184 / PCC 6803 / Kazusa</strain>
    </source>
</reference>
<dbReference type="GO" id="GO:0003676">
    <property type="term" value="F:nucleic acid binding"/>
    <property type="evidence" value="ECO:0007669"/>
    <property type="project" value="InterPro"/>
</dbReference>
<evidence type="ECO:0000256" key="1">
    <source>
        <dbReference type="SAM" id="MobiDB-lite"/>
    </source>
</evidence>
<evidence type="ECO:0000313" key="3">
    <source>
        <dbReference type="EMBL" id="BAA17180.1"/>
    </source>
</evidence>
<dbReference type="SUPFAM" id="SSF53098">
    <property type="entry name" value="Ribonuclease H-like"/>
    <property type="match status" value="1"/>
</dbReference>
<dbReference type="Gene3D" id="3.30.420.10">
    <property type="entry name" value="Ribonuclease H-like superfamily/Ribonuclease H"/>
    <property type="match status" value="1"/>
</dbReference>
<dbReference type="KEGG" id="syn:sll0980"/>
<gene>
    <name evidence="3" type="ordered locus">sll0980</name>
</gene>
<reference evidence="3 4" key="1">
    <citation type="journal article" date="1995" name="DNA Res.">
        <title>Sequence analysis of the genome of the unicellular cyanobacterium Synechocystis sp. strain PCC6803. I. Sequence features in the 1 Mb region from map positions 64% to 92% of the genome.</title>
        <authorList>
            <person name="Kaneko T."/>
            <person name="Tanaka A."/>
            <person name="Sato S."/>
            <person name="Kotani H."/>
            <person name="Sazuka T."/>
            <person name="Miyajima N."/>
            <person name="Sugiura M."/>
            <person name="Tabata S."/>
        </authorList>
    </citation>
    <scope>NUCLEOTIDE SEQUENCE [LARGE SCALE GENOMIC DNA]</scope>
    <source>
        <strain evidence="4">ATCC 27184 / PCC 6803 / Kazusa</strain>
    </source>
</reference>
<proteinExistence type="predicted"/>
<dbReference type="PIR" id="S75266">
    <property type="entry name" value="S75266"/>
</dbReference>
<protein>
    <submittedName>
        <fullName evidence="3">Sll0980 protein</fullName>
    </submittedName>
</protein>
<feature type="compositionally biased region" description="Basic and acidic residues" evidence="1">
    <location>
        <begin position="327"/>
        <end position="343"/>
    </location>
</feature>
<feature type="region of interest" description="Disordered" evidence="1">
    <location>
        <begin position="322"/>
        <end position="344"/>
    </location>
</feature>
<organism evidence="3 4">
    <name type="scientific">Synechocystis sp. (strain ATCC 27184 / PCC 6803 / Kazusa)</name>
    <dbReference type="NCBI Taxonomy" id="1111708"/>
    <lineage>
        <taxon>Bacteria</taxon>
        <taxon>Bacillati</taxon>
        <taxon>Cyanobacteriota</taxon>
        <taxon>Cyanophyceae</taxon>
        <taxon>Synechococcales</taxon>
        <taxon>Merismopediaceae</taxon>
        <taxon>Synechocystis</taxon>
    </lineage>
</organism>
<dbReference type="AlphaFoldDB" id="P73154"/>
<dbReference type="InterPro" id="IPR036397">
    <property type="entry name" value="RNaseH_sf"/>
</dbReference>